<dbReference type="CDD" id="cd00685">
    <property type="entry name" value="Trans_IPPS_HT"/>
    <property type="match status" value="1"/>
</dbReference>
<dbReference type="Gene3D" id="1.10.600.10">
    <property type="entry name" value="Farnesyl Diphosphate Synthase"/>
    <property type="match status" value="1"/>
</dbReference>
<feature type="compositionally biased region" description="Polar residues" evidence="5">
    <location>
        <begin position="56"/>
        <end position="67"/>
    </location>
</feature>
<evidence type="ECO:0000256" key="3">
    <source>
        <dbReference type="ARBA" id="ARBA00022842"/>
    </source>
</evidence>
<evidence type="ECO:0000313" key="7">
    <source>
        <dbReference type="Proteomes" id="UP000799302"/>
    </source>
</evidence>
<evidence type="ECO:0000313" key="6">
    <source>
        <dbReference type="EMBL" id="KAF2665159.1"/>
    </source>
</evidence>
<feature type="compositionally biased region" description="Basic and acidic residues" evidence="5">
    <location>
        <begin position="105"/>
        <end position="116"/>
    </location>
</feature>
<dbReference type="GO" id="GO:0046165">
    <property type="term" value="P:alcohol biosynthetic process"/>
    <property type="evidence" value="ECO:0007669"/>
    <property type="project" value="UniProtKB-ARBA"/>
</dbReference>
<dbReference type="GO" id="GO:0008299">
    <property type="term" value="P:isoprenoid biosynthetic process"/>
    <property type="evidence" value="ECO:0007669"/>
    <property type="project" value="InterPro"/>
</dbReference>
<proteinExistence type="inferred from homology"/>
<dbReference type="InterPro" id="IPR000092">
    <property type="entry name" value="Polyprenyl_synt"/>
</dbReference>
<protein>
    <submittedName>
        <fullName evidence="6">Terpenoid synthase</fullName>
    </submittedName>
</protein>
<dbReference type="PROSITE" id="PS00444">
    <property type="entry name" value="POLYPRENYL_SYNTHASE_2"/>
    <property type="match status" value="1"/>
</dbReference>
<evidence type="ECO:0000256" key="2">
    <source>
        <dbReference type="ARBA" id="ARBA00022723"/>
    </source>
</evidence>
<feature type="region of interest" description="Disordered" evidence="5">
    <location>
        <begin position="1"/>
        <end position="133"/>
    </location>
</feature>
<keyword evidence="7" id="KW-1185">Reference proteome</keyword>
<feature type="compositionally biased region" description="Polar residues" evidence="5">
    <location>
        <begin position="312"/>
        <end position="325"/>
    </location>
</feature>
<keyword evidence="2" id="KW-0479">Metal-binding</keyword>
<gene>
    <name evidence="6" type="ORF">BT63DRAFT_448430</name>
</gene>
<keyword evidence="3" id="KW-0460">Magnesium</keyword>
<comment type="similarity">
    <text evidence="4">Belongs to the FPP/GGPP synthase family.</text>
</comment>
<evidence type="ECO:0000256" key="4">
    <source>
        <dbReference type="RuleBase" id="RU004466"/>
    </source>
</evidence>
<feature type="compositionally biased region" description="Basic residues" evidence="5">
    <location>
        <begin position="94"/>
        <end position="104"/>
    </location>
</feature>
<name>A0A6A6TYJ3_9PEZI</name>
<dbReference type="GO" id="GO:0046872">
    <property type="term" value="F:metal ion binding"/>
    <property type="evidence" value="ECO:0007669"/>
    <property type="project" value="UniProtKB-KW"/>
</dbReference>
<feature type="compositionally biased region" description="Basic and acidic residues" evidence="5">
    <location>
        <begin position="1"/>
        <end position="12"/>
    </location>
</feature>
<dbReference type="SUPFAM" id="SSF48576">
    <property type="entry name" value="Terpenoid synthases"/>
    <property type="match status" value="1"/>
</dbReference>
<reference evidence="6" key="1">
    <citation type="journal article" date="2020" name="Stud. Mycol.">
        <title>101 Dothideomycetes genomes: a test case for predicting lifestyles and emergence of pathogens.</title>
        <authorList>
            <person name="Haridas S."/>
            <person name="Albert R."/>
            <person name="Binder M."/>
            <person name="Bloem J."/>
            <person name="Labutti K."/>
            <person name="Salamov A."/>
            <person name="Andreopoulos B."/>
            <person name="Baker S."/>
            <person name="Barry K."/>
            <person name="Bills G."/>
            <person name="Bluhm B."/>
            <person name="Cannon C."/>
            <person name="Castanera R."/>
            <person name="Culley D."/>
            <person name="Daum C."/>
            <person name="Ezra D."/>
            <person name="Gonzalez J."/>
            <person name="Henrissat B."/>
            <person name="Kuo A."/>
            <person name="Liang C."/>
            <person name="Lipzen A."/>
            <person name="Lutzoni F."/>
            <person name="Magnuson J."/>
            <person name="Mondo S."/>
            <person name="Nolan M."/>
            <person name="Ohm R."/>
            <person name="Pangilinan J."/>
            <person name="Park H.-J."/>
            <person name="Ramirez L."/>
            <person name="Alfaro M."/>
            <person name="Sun H."/>
            <person name="Tritt A."/>
            <person name="Yoshinaga Y."/>
            <person name="Zwiers L.-H."/>
            <person name="Turgeon B."/>
            <person name="Goodwin S."/>
            <person name="Spatafora J."/>
            <person name="Crous P."/>
            <person name="Grigoriev I."/>
        </authorList>
    </citation>
    <scope>NUCLEOTIDE SEQUENCE</scope>
    <source>
        <strain evidence="6">CBS 115976</strain>
    </source>
</reference>
<dbReference type="OrthoDB" id="6921389at2759"/>
<dbReference type="InterPro" id="IPR033749">
    <property type="entry name" value="Polyprenyl_synt_CS"/>
</dbReference>
<organism evidence="6 7">
    <name type="scientific">Microthyrium microscopicum</name>
    <dbReference type="NCBI Taxonomy" id="703497"/>
    <lineage>
        <taxon>Eukaryota</taxon>
        <taxon>Fungi</taxon>
        <taxon>Dikarya</taxon>
        <taxon>Ascomycota</taxon>
        <taxon>Pezizomycotina</taxon>
        <taxon>Dothideomycetes</taxon>
        <taxon>Dothideomycetes incertae sedis</taxon>
        <taxon>Microthyriales</taxon>
        <taxon>Microthyriaceae</taxon>
        <taxon>Microthyrium</taxon>
    </lineage>
</organism>
<dbReference type="Proteomes" id="UP000799302">
    <property type="component" value="Unassembled WGS sequence"/>
</dbReference>
<feature type="region of interest" description="Disordered" evidence="5">
    <location>
        <begin position="312"/>
        <end position="345"/>
    </location>
</feature>
<evidence type="ECO:0000256" key="1">
    <source>
        <dbReference type="ARBA" id="ARBA00022679"/>
    </source>
</evidence>
<keyword evidence="1 4" id="KW-0808">Transferase</keyword>
<dbReference type="InterPro" id="IPR008949">
    <property type="entry name" value="Isoprenoid_synthase_dom_sf"/>
</dbReference>
<dbReference type="PANTHER" id="PTHR12001:SF44">
    <property type="entry name" value="GERANYLGERANYL PYROPHOSPHATE SYNTHASE"/>
    <property type="match status" value="1"/>
</dbReference>
<dbReference type="AlphaFoldDB" id="A0A6A6TYJ3"/>
<dbReference type="PROSITE" id="PS00723">
    <property type="entry name" value="POLYPRENYL_SYNTHASE_1"/>
    <property type="match status" value="1"/>
</dbReference>
<accession>A0A6A6TYJ3</accession>
<dbReference type="PANTHER" id="PTHR12001">
    <property type="entry name" value="GERANYLGERANYL PYROPHOSPHATE SYNTHASE"/>
    <property type="match status" value="1"/>
</dbReference>
<feature type="compositionally biased region" description="Polar residues" evidence="5">
    <location>
        <begin position="14"/>
        <end position="32"/>
    </location>
</feature>
<sequence>MSSLVFKDDALTHPDSSTTPQTALVPPRSSSHGVAFPSVLPLPGQPLPPLRKSSKRPISTSSENWLAQSREKKLLTSRNIDPLASESKGNQSKASRRHSHTIRSKQRESLSPKKDYLTMAPNQPVETPPKTIGDDLIHAKRASWSSEKEKVLLGPFEYLYGQPGKDIRGQLVSAFNEWLQVPEDKLAVITKVVGMLHTASLLVDDVEDSSLLRRGEPVAHNIFGVPQVINSANYVYFLALQELSTLNNPLCIQIFTEELLNLHRGQGMDLFWRDTLTCPTEADYLEMVSNKTGGLFRLAIKLMEAESTTLRKSGSTALQDTTSVPKESPATAGADQTQANTSAKSTSSASELTCVPLTTTIGLLFQILDDLLNLCSTTYHSRKGLAEDLTEGKFSFPVVHAIRAQPSNLVLLNVLRQRTQDIEVKRYAVDYLEKCGSFEYTRRVIAELERKAIKEIGRLEEKIGGREGREGGESIRGILGKLKAL</sequence>
<dbReference type="GO" id="GO:0043386">
    <property type="term" value="P:mycotoxin biosynthetic process"/>
    <property type="evidence" value="ECO:0007669"/>
    <property type="project" value="UniProtKB-ARBA"/>
</dbReference>
<dbReference type="Pfam" id="PF00348">
    <property type="entry name" value="polyprenyl_synt"/>
    <property type="match status" value="2"/>
</dbReference>
<dbReference type="GO" id="GO:0004659">
    <property type="term" value="F:prenyltransferase activity"/>
    <property type="evidence" value="ECO:0007669"/>
    <property type="project" value="InterPro"/>
</dbReference>
<evidence type="ECO:0000256" key="5">
    <source>
        <dbReference type="SAM" id="MobiDB-lite"/>
    </source>
</evidence>
<dbReference type="EMBL" id="MU004241">
    <property type="protein sequence ID" value="KAF2665159.1"/>
    <property type="molecule type" value="Genomic_DNA"/>
</dbReference>